<organism evidence="5 6">
    <name type="scientific">Brevibacillus invocatus</name>
    <dbReference type="NCBI Taxonomy" id="173959"/>
    <lineage>
        <taxon>Bacteria</taxon>
        <taxon>Bacillati</taxon>
        <taxon>Bacillota</taxon>
        <taxon>Bacilli</taxon>
        <taxon>Bacillales</taxon>
        <taxon>Paenibacillaceae</taxon>
        <taxon>Brevibacillus</taxon>
    </lineage>
</organism>
<dbReference type="InterPro" id="IPR016181">
    <property type="entry name" value="Acyl_CoA_acyltransferase"/>
</dbReference>
<dbReference type="InterPro" id="IPR051531">
    <property type="entry name" value="N-acetyltransferase"/>
</dbReference>
<dbReference type="GO" id="GO:0008999">
    <property type="term" value="F:protein-N-terminal-alanine acetyltransferase activity"/>
    <property type="evidence" value="ECO:0007669"/>
    <property type="project" value="TreeGrafter"/>
</dbReference>
<dbReference type="InterPro" id="IPR000182">
    <property type="entry name" value="GNAT_dom"/>
</dbReference>
<dbReference type="RefSeq" id="WP_122911038.1">
    <property type="nucleotide sequence ID" value="NZ_CBCSBE010000017.1"/>
</dbReference>
<feature type="domain" description="N-acetyltransferase" evidence="4">
    <location>
        <begin position="8"/>
        <end position="173"/>
    </location>
</feature>
<comment type="caution">
    <text evidence="5">The sequence shown here is derived from an EMBL/GenBank/DDBJ whole genome shotgun (WGS) entry which is preliminary data.</text>
</comment>
<dbReference type="OrthoDB" id="9795206at2"/>
<evidence type="ECO:0000256" key="1">
    <source>
        <dbReference type="ARBA" id="ARBA00022679"/>
    </source>
</evidence>
<proteinExistence type="inferred from homology"/>
<keyword evidence="6" id="KW-1185">Reference proteome</keyword>
<evidence type="ECO:0000256" key="3">
    <source>
        <dbReference type="ARBA" id="ARBA00038502"/>
    </source>
</evidence>
<dbReference type="PANTHER" id="PTHR43792:SF8">
    <property type="entry name" value="[RIBOSOMAL PROTEIN US5]-ALANINE N-ACETYLTRANSFERASE"/>
    <property type="match status" value="1"/>
</dbReference>
<dbReference type="Pfam" id="PF13302">
    <property type="entry name" value="Acetyltransf_3"/>
    <property type="match status" value="1"/>
</dbReference>
<dbReference type="GO" id="GO:0005737">
    <property type="term" value="C:cytoplasm"/>
    <property type="evidence" value="ECO:0007669"/>
    <property type="project" value="TreeGrafter"/>
</dbReference>
<keyword evidence="2" id="KW-0012">Acyltransferase</keyword>
<dbReference type="Gene3D" id="3.40.630.30">
    <property type="match status" value="1"/>
</dbReference>
<keyword evidence="1 5" id="KW-0808">Transferase</keyword>
<name>A0A3M8BWI7_9BACL</name>
<evidence type="ECO:0000313" key="6">
    <source>
        <dbReference type="Proteomes" id="UP000282028"/>
    </source>
</evidence>
<gene>
    <name evidence="5" type="ORF">EDM52_21790</name>
</gene>
<evidence type="ECO:0000313" key="5">
    <source>
        <dbReference type="EMBL" id="RNB67798.1"/>
    </source>
</evidence>
<sequence length="180" mass="20615">MKRVAADIEVKALELADAEALFQLETRNREFFQRYTTPRNEDFYTRIGQQGRIRADIEKARLDQAYACGIYLVESGELIGRIALSEVARGPFQSAWIGYYLDQEQNGKGYMTKAVRLMVELAFEEWGLHRIEAGVMPHNLGSIKVLEKAGFHKEGIAKKNVIINGRWEDHQILAIINEEE</sequence>
<dbReference type="Proteomes" id="UP000282028">
    <property type="component" value="Unassembled WGS sequence"/>
</dbReference>
<comment type="similarity">
    <text evidence="3">Belongs to the acetyltransferase family. RimJ subfamily.</text>
</comment>
<protein>
    <submittedName>
        <fullName evidence="5">N-acetyltransferase</fullName>
    </submittedName>
</protein>
<accession>A0A3M8BWI7</accession>
<evidence type="ECO:0000259" key="4">
    <source>
        <dbReference type="PROSITE" id="PS51186"/>
    </source>
</evidence>
<evidence type="ECO:0000256" key="2">
    <source>
        <dbReference type="ARBA" id="ARBA00023315"/>
    </source>
</evidence>
<dbReference type="AlphaFoldDB" id="A0A3M8BWI7"/>
<dbReference type="PROSITE" id="PS51186">
    <property type="entry name" value="GNAT"/>
    <property type="match status" value="1"/>
</dbReference>
<dbReference type="PANTHER" id="PTHR43792">
    <property type="entry name" value="GNAT FAMILY, PUTATIVE (AFU_ORTHOLOGUE AFUA_3G00765)-RELATED-RELATED"/>
    <property type="match status" value="1"/>
</dbReference>
<reference evidence="5 6" key="1">
    <citation type="submission" date="2018-10" db="EMBL/GenBank/DDBJ databases">
        <title>Phylogenomics of Brevibacillus.</title>
        <authorList>
            <person name="Dunlap C."/>
        </authorList>
    </citation>
    <scope>NUCLEOTIDE SEQUENCE [LARGE SCALE GENOMIC DNA]</scope>
    <source>
        <strain evidence="5 6">JCM 12215</strain>
    </source>
</reference>
<dbReference type="SUPFAM" id="SSF55729">
    <property type="entry name" value="Acyl-CoA N-acyltransferases (Nat)"/>
    <property type="match status" value="1"/>
</dbReference>
<dbReference type="EMBL" id="RHHR01000049">
    <property type="protein sequence ID" value="RNB67798.1"/>
    <property type="molecule type" value="Genomic_DNA"/>
</dbReference>